<feature type="domain" description="HTH lysR-type" evidence="5">
    <location>
        <begin position="1"/>
        <end position="58"/>
    </location>
</feature>
<dbReference type="PRINTS" id="PR00039">
    <property type="entry name" value="HTHLYSR"/>
</dbReference>
<evidence type="ECO:0000313" key="6">
    <source>
        <dbReference type="EMBL" id="CAB4707020.1"/>
    </source>
</evidence>
<evidence type="ECO:0000256" key="4">
    <source>
        <dbReference type="ARBA" id="ARBA00023163"/>
    </source>
</evidence>
<dbReference type="EMBL" id="CAEZXP010000007">
    <property type="protein sequence ID" value="CAB4707020.1"/>
    <property type="molecule type" value="Genomic_DNA"/>
</dbReference>
<dbReference type="Gene3D" id="3.40.190.290">
    <property type="match status" value="1"/>
</dbReference>
<gene>
    <name evidence="6" type="ORF">UFOPK2399_01737</name>
</gene>
<dbReference type="GO" id="GO:0003700">
    <property type="term" value="F:DNA-binding transcription factor activity"/>
    <property type="evidence" value="ECO:0007669"/>
    <property type="project" value="InterPro"/>
</dbReference>
<proteinExistence type="inferred from homology"/>
<dbReference type="InterPro" id="IPR036390">
    <property type="entry name" value="WH_DNA-bd_sf"/>
</dbReference>
<dbReference type="InterPro" id="IPR036388">
    <property type="entry name" value="WH-like_DNA-bd_sf"/>
</dbReference>
<dbReference type="InterPro" id="IPR000847">
    <property type="entry name" value="LysR_HTH_N"/>
</dbReference>
<evidence type="ECO:0000259" key="5">
    <source>
        <dbReference type="PROSITE" id="PS50931"/>
    </source>
</evidence>
<dbReference type="SUPFAM" id="SSF46785">
    <property type="entry name" value="Winged helix' DNA-binding domain"/>
    <property type="match status" value="1"/>
</dbReference>
<dbReference type="InterPro" id="IPR005119">
    <property type="entry name" value="LysR_subst-bd"/>
</dbReference>
<dbReference type="Pfam" id="PF00126">
    <property type="entry name" value="HTH_1"/>
    <property type="match status" value="1"/>
</dbReference>
<evidence type="ECO:0000256" key="1">
    <source>
        <dbReference type="ARBA" id="ARBA00009437"/>
    </source>
</evidence>
<dbReference type="PANTHER" id="PTHR30126:SF94">
    <property type="entry name" value="LYSR FAMILY TRANSCRIPTIONAL REGULATOR"/>
    <property type="match status" value="1"/>
</dbReference>
<dbReference type="FunFam" id="1.10.10.10:FF:000001">
    <property type="entry name" value="LysR family transcriptional regulator"/>
    <property type="match status" value="1"/>
</dbReference>
<keyword evidence="3" id="KW-0238">DNA-binding</keyword>
<evidence type="ECO:0000256" key="2">
    <source>
        <dbReference type="ARBA" id="ARBA00023015"/>
    </source>
</evidence>
<reference evidence="6" key="1">
    <citation type="submission" date="2020-05" db="EMBL/GenBank/DDBJ databases">
        <authorList>
            <person name="Chiriac C."/>
            <person name="Salcher M."/>
            <person name="Ghai R."/>
            <person name="Kavagutti S V."/>
        </authorList>
    </citation>
    <scope>NUCLEOTIDE SEQUENCE</scope>
</reference>
<keyword evidence="2" id="KW-0805">Transcription regulation</keyword>
<evidence type="ECO:0000256" key="3">
    <source>
        <dbReference type="ARBA" id="ARBA00023125"/>
    </source>
</evidence>
<dbReference type="SUPFAM" id="SSF53850">
    <property type="entry name" value="Periplasmic binding protein-like II"/>
    <property type="match status" value="1"/>
</dbReference>
<comment type="similarity">
    <text evidence="1">Belongs to the LysR transcriptional regulatory family.</text>
</comment>
<dbReference type="Gene3D" id="1.10.10.10">
    <property type="entry name" value="Winged helix-like DNA-binding domain superfamily/Winged helix DNA-binding domain"/>
    <property type="match status" value="1"/>
</dbReference>
<keyword evidence="4" id="KW-0804">Transcription</keyword>
<name>A0A6J6Q5Q3_9ZZZZ</name>
<organism evidence="6">
    <name type="scientific">freshwater metagenome</name>
    <dbReference type="NCBI Taxonomy" id="449393"/>
    <lineage>
        <taxon>unclassified sequences</taxon>
        <taxon>metagenomes</taxon>
        <taxon>ecological metagenomes</taxon>
    </lineage>
</organism>
<dbReference type="PANTHER" id="PTHR30126">
    <property type="entry name" value="HTH-TYPE TRANSCRIPTIONAL REGULATOR"/>
    <property type="match status" value="1"/>
</dbReference>
<dbReference type="AlphaFoldDB" id="A0A6J6Q5Q3"/>
<protein>
    <submittedName>
        <fullName evidence="6">Unannotated protein</fullName>
    </submittedName>
</protein>
<dbReference type="PROSITE" id="PS50931">
    <property type="entry name" value="HTH_LYSR"/>
    <property type="match status" value="1"/>
</dbReference>
<sequence length="298" mass="32431">MDTRQLAAFCEVVERRSFSQAAERLGVTQPAVSLQVRALEKRLGTQLLDRSGRRVEPTQAGLRLYRGAQRLLAMEEQVIAEVADESEGELAGTFELGASTGPGGIVLAHLLPEFADRNPLLHVSLLVFDTQTVVEKVAERDLELGVVGAARRHRGVAFEPFAHDRVVLACPPGHPFAGREVTLDELRTANLIVMQEGAGVRQMIEDELRSAGLRLRDLNVRLELGLQESVLTAVRAGHGVTFISRASVVNDLASGAVSEATVVGLELERELFLVRATGRAESRAAREFLAFARDRVDA</sequence>
<dbReference type="GO" id="GO:0000976">
    <property type="term" value="F:transcription cis-regulatory region binding"/>
    <property type="evidence" value="ECO:0007669"/>
    <property type="project" value="TreeGrafter"/>
</dbReference>
<accession>A0A6J6Q5Q3</accession>
<dbReference type="Pfam" id="PF03466">
    <property type="entry name" value="LysR_substrate"/>
    <property type="match status" value="1"/>
</dbReference>